<evidence type="ECO:0000313" key="7">
    <source>
        <dbReference type="EMBL" id="MDY5147035.1"/>
    </source>
</evidence>
<comment type="similarity">
    <text evidence="1 5">Belongs to the DNA glycosylase MPG family.</text>
</comment>
<keyword evidence="7" id="KW-0326">Glycosidase</keyword>
<dbReference type="Pfam" id="PF02245">
    <property type="entry name" value="Pur_DNA_glyco"/>
    <property type="match status" value="1"/>
</dbReference>
<protein>
    <recommendedName>
        <fullName evidence="5">Putative 3-methyladenine DNA glycosylase</fullName>
        <ecNumber evidence="5">3.2.2.-</ecNumber>
    </recommendedName>
</protein>
<accession>A0ABU5GEG6</accession>
<keyword evidence="2 5" id="KW-0227">DNA damage</keyword>
<dbReference type="EC" id="3.2.2.-" evidence="5"/>
<proteinExistence type="inferred from homology"/>
<dbReference type="CDD" id="cd00540">
    <property type="entry name" value="AAG"/>
    <property type="match status" value="1"/>
</dbReference>
<dbReference type="InterPro" id="IPR003180">
    <property type="entry name" value="MPG"/>
</dbReference>
<dbReference type="Proteomes" id="UP001284901">
    <property type="component" value="Unassembled WGS sequence"/>
</dbReference>
<name>A0ABU5GEG6_9ACTO</name>
<dbReference type="NCBIfam" id="NF002003">
    <property type="entry name" value="PRK00802.1-3"/>
    <property type="match status" value="1"/>
</dbReference>
<gene>
    <name evidence="7" type="ORF">R6P33_08405</name>
</gene>
<dbReference type="PANTHER" id="PTHR10429">
    <property type="entry name" value="DNA-3-METHYLADENINE GLYCOSYLASE"/>
    <property type="match status" value="1"/>
</dbReference>
<dbReference type="GeneID" id="92813418"/>
<dbReference type="NCBIfam" id="TIGR00567">
    <property type="entry name" value="3mg"/>
    <property type="match status" value="1"/>
</dbReference>
<dbReference type="RefSeq" id="WP_101595647.1">
    <property type="nucleotide sequence ID" value="NZ_CAUPFC010000015.1"/>
</dbReference>
<feature type="region of interest" description="Disordered" evidence="6">
    <location>
        <begin position="197"/>
        <end position="218"/>
    </location>
</feature>
<evidence type="ECO:0000256" key="2">
    <source>
        <dbReference type="ARBA" id="ARBA00022763"/>
    </source>
</evidence>
<feature type="compositionally biased region" description="Basic residues" evidence="6">
    <location>
        <begin position="207"/>
        <end position="218"/>
    </location>
</feature>
<evidence type="ECO:0000256" key="1">
    <source>
        <dbReference type="ARBA" id="ARBA00009232"/>
    </source>
</evidence>
<sequence length="218" mass="22592">MSASVADLSRPADELAPLLLGAVVGDGTVAVRLTEVEAYLGAEDPASHAFAGPTPRARVMFGPPAHLYVYLSYGIHRIGNIVCGTDGQASAVLLRAGEVVAGLEEALRRRTRPGAAPPARQGLARGPGNLGQVLALDTSMSGLPLTVRDAEGGVLAPAGLAGRALWLELPPAPLPYRAGPRIGISRNKEAPLRFWLPGDPTVSGRHSAGRPRRSALAQ</sequence>
<evidence type="ECO:0000256" key="6">
    <source>
        <dbReference type="SAM" id="MobiDB-lite"/>
    </source>
</evidence>
<comment type="caution">
    <text evidence="7">The sequence shown here is derived from an EMBL/GenBank/DDBJ whole genome shotgun (WGS) entry which is preliminary data.</text>
</comment>
<reference evidence="7 8" key="1">
    <citation type="submission" date="2023-10" db="EMBL/GenBank/DDBJ databases">
        <title>Whole Genome based description of the genera Actinobaculum and Actinotignum reveals a complex phylogenetic relationship within the species included in the genus Actinotignum.</title>
        <authorList>
            <person name="Jensen C.S."/>
            <person name="Dargis R."/>
            <person name="Kemp M."/>
            <person name="Christensen J.J."/>
        </authorList>
    </citation>
    <scope>NUCLEOTIDE SEQUENCE [LARGE SCALE GENOMIC DNA]</scope>
    <source>
        <strain evidence="7 8">SLA_B089</strain>
    </source>
</reference>
<dbReference type="InterPro" id="IPR036995">
    <property type="entry name" value="MPG_sf"/>
</dbReference>
<dbReference type="Gene3D" id="3.10.300.10">
    <property type="entry name" value="Methylpurine-DNA glycosylase (MPG)"/>
    <property type="match status" value="1"/>
</dbReference>
<keyword evidence="8" id="KW-1185">Reference proteome</keyword>
<evidence type="ECO:0000256" key="3">
    <source>
        <dbReference type="ARBA" id="ARBA00022801"/>
    </source>
</evidence>
<evidence type="ECO:0000256" key="4">
    <source>
        <dbReference type="ARBA" id="ARBA00023204"/>
    </source>
</evidence>
<dbReference type="EMBL" id="JAWNFY010000027">
    <property type="protein sequence ID" value="MDY5147035.1"/>
    <property type="molecule type" value="Genomic_DNA"/>
</dbReference>
<keyword evidence="4 5" id="KW-0234">DNA repair</keyword>
<dbReference type="InterPro" id="IPR011034">
    <property type="entry name" value="Formyl_transferase-like_C_sf"/>
</dbReference>
<dbReference type="PANTHER" id="PTHR10429:SF0">
    <property type="entry name" value="DNA-3-METHYLADENINE GLYCOSYLASE"/>
    <property type="match status" value="1"/>
</dbReference>
<dbReference type="GO" id="GO:0016798">
    <property type="term" value="F:hydrolase activity, acting on glycosyl bonds"/>
    <property type="evidence" value="ECO:0007669"/>
    <property type="project" value="UniProtKB-KW"/>
</dbReference>
<keyword evidence="3 5" id="KW-0378">Hydrolase</keyword>
<dbReference type="HAMAP" id="MF_00527">
    <property type="entry name" value="3MGH"/>
    <property type="match status" value="1"/>
</dbReference>
<dbReference type="SUPFAM" id="SSF50486">
    <property type="entry name" value="FMT C-terminal domain-like"/>
    <property type="match status" value="1"/>
</dbReference>
<organism evidence="7 8">
    <name type="scientific">Actinotignum timonense</name>
    <dbReference type="NCBI Taxonomy" id="1870995"/>
    <lineage>
        <taxon>Bacteria</taxon>
        <taxon>Bacillati</taxon>
        <taxon>Actinomycetota</taxon>
        <taxon>Actinomycetes</taxon>
        <taxon>Actinomycetales</taxon>
        <taxon>Actinomycetaceae</taxon>
        <taxon>Actinotignum</taxon>
    </lineage>
</organism>
<evidence type="ECO:0000256" key="5">
    <source>
        <dbReference type="HAMAP-Rule" id="MF_00527"/>
    </source>
</evidence>
<evidence type="ECO:0000313" key="8">
    <source>
        <dbReference type="Proteomes" id="UP001284901"/>
    </source>
</evidence>